<dbReference type="Gene3D" id="3.40.50.300">
    <property type="entry name" value="P-loop containing nucleotide triphosphate hydrolases"/>
    <property type="match status" value="1"/>
</dbReference>
<dbReference type="Proteomes" id="UP001143391">
    <property type="component" value="Unassembled WGS sequence"/>
</dbReference>
<evidence type="ECO:0000313" key="3">
    <source>
        <dbReference type="EMBL" id="MDF0750288.1"/>
    </source>
</evidence>
<dbReference type="HAMAP" id="MF_04148">
    <property type="entry name" value="TERL_BPP22"/>
    <property type="match status" value="1"/>
</dbReference>
<sequence>MRSDLGWLDALPATAKRALLAEAQAELDKDKLADYRPYPKQKEFHTLGKTMRERLLRAGNQNGKTYCCGSEVAYHLTGEYPDWWEGRRWSRPVIVWASGETGEATRDNPQRALLGFVGAEGTGSIPHRCLGLNHGNYGMASGVANLYDYIRVRHISGGWSLLKFKYYAQGQRKWQGPPVDLVWFDEEPPEDIYDEGLARTIATGGCAAMTFTPLKGMSNVVRRFLMDATDDRADINMTIHDAEHISAEERERIIRSFPAHERDARAKGIPTLGSGRIFPVDEDTIKVPAFAIPEHWPILGALDFGWDHPTAAVKIAWDRDSDCVYFVSAYRKREQTPLIHSGALKPWGAEMPWAWPHDGHQHDKGSGVQLAEQFRTHGLNMLHEHAQYPEQSDDTRVSRTSVEAGLADMLDRMQTERLKVFDHLLEWFEEFRLYHRKDGKVVKEGDDLMAASRYAIMMLRYAQVSRKQTVVHRPPPNWRV</sequence>
<dbReference type="RefSeq" id="WP_275705819.1">
    <property type="nucleotide sequence ID" value="NZ_JANCMW010000004.1"/>
</dbReference>
<dbReference type="Pfam" id="PF17289">
    <property type="entry name" value="Terminase_6C"/>
    <property type="match status" value="1"/>
</dbReference>
<dbReference type="EMBL" id="JANCMW010000004">
    <property type="protein sequence ID" value="MDF0750288.1"/>
    <property type="molecule type" value="Genomic_DNA"/>
</dbReference>
<evidence type="ECO:0000256" key="1">
    <source>
        <dbReference type="ARBA" id="ARBA00022612"/>
    </source>
</evidence>
<organism evidence="3 4">
    <name type="scientific">Marinobacter iranensis</name>
    <dbReference type="NCBI Taxonomy" id="2962607"/>
    <lineage>
        <taxon>Bacteria</taxon>
        <taxon>Pseudomonadati</taxon>
        <taxon>Pseudomonadota</taxon>
        <taxon>Gammaproteobacteria</taxon>
        <taxon>Pseudomonadales</taxon>
        <taxon>Marinobacteraceae</taxon>
        <taxon>Marinobacter</taxon>
    </lineage>
</organism>
<dbReference type="InterPro" id="IPR035421">
    <property type="entry name" value="Terminase_6C"/>
</dbReference>
<dbReference type="InterPro" id="IPR044265">
    <property type="entry name" value="Terminase_large_su_BPP22"/>
</dbReference>
<keyword evidence="4" id="KW-1185">Reference proteome</keyword>
<name>A0ABT5Y9C5_9GAMM</name>
<feature type="domain" description="Terminase large subunit gp17-like C-terminal" evidence="2">
    <location>
        <begin position="301"/>
        <end position="458"/>
    </location>
</feature>
<comment type="caution">
    <text evidence="3">The sequence shown here is derived from an EMBL/GenBank/DDBJ whole genome shotgun (WGS) entry which is preliminary data.</text>
</comment>
<dbReference type="Gene3D" id="3.30.420.280">
    <property type="match status" value="1"/>
</dbReference>
<dbReference type="InterPro" id="IPR027417">
    <property type="entry name" value="P-loop_NTPase"/>
</dbReference>
<keyword evidence="1" id="KW-1188">Viral release from host cell</keyword>
<protein>
    <submittedName>
        <fullName evidence="3">Terminase large subunit</fullName>
    </submittedName>
</protein>
<gene>
    <name evidence="3" type="ORF">NLU14_08600</name>
</gene>
<reference evidence="3" key="1">
    <citation type="submission" date="2022-07" db="EMBL/GenBank/DDBJ databases">
        <title>Marinobacter iranensis a new bacterium isolate from a hipersaline lake in Iran.</title>
        <authorList>
            <person name="Mohammad A.M.A."/>
            <person name="Cristina S.-P."/>
            <person name="Antonio V."/>
        </authorList>
    </citation>
    <scope>NUCLEOTIDE SEQUENCE</scope>
    <source>
        <strain evidence="3">71-i</strain>
    </source>
</reference>
<evidence type="ECO:0000313" key="4">
    <source>
        <dbReference type="Proteomes" id="UP001143391"/>
    </source>
</evidence>
<dbReference type="Pfam" id="PF03237">
    <property type="entry name" value="Terminase_6N"/>
    <property type="match status" value="1"/>
</dbReference>
<evidence type="ECO:0000259" key="2">
    <source>
        <dbReference type="Pfam" id="PF17289"/>
    </source>
</evidence>
<accession>A0ABT5Y9C5</accession>
<proteinExistence type="inferred from homology"/>